<comment type="catalytic activity">
    <reaction evidence="6">
        <text>L-threonyl-[protein] + ATP = 3-O-(5'-adenylyl)-L-threonyl-[protein] + diphosphate</text>
        <dbReference type="Rhea" id="RHEA:54292"/>
        <dbReference type="Rhea" id="RHEA-COMP:11060"/>
        <dbReference type="Rhea" id="RHEA-COMP:13847"/>
        <dbReference type="ChEBI" id="CHEBI:30013"/>
        <dbReference type="ChEBI" id="CHEBI:30616"/>
        <dbReference type="ChEBI" id="CHEBI:33019"/>
        <dbReference type="ChEBI" id="CHEBI:138113"/>
        <dbReference type="EC" id="2.7.7.108"/>
    </reaction>
</comment>
<keyword evidence="10" id="KW-1185">Reference proteome</keyword>
<dbReference type="PANTHER" id="PTHR39560">
    <property type="entry name" value="PROTEIN ADENYLYLTRANSFERASE FIC-RELATED"/>
    <property type="match status" value="1"/>
</dbReference>
<dbReference type="Proteomes" id="UP000595053">
    <property type="component" value="Chromosome"/>
</dbReference>
<reference evidence="9 10" key="1">
    <citation type="submission" date="2020-10" db="EMBL/GenBank/DDBJ databases">
        <title>Trueperella pecoris sp. nov. isolated from bovine and porcine specimens.</title>
        <authorList>
            <person name="Schoenecker L."/>
            <person name="Schnydrig P."/>
            <person name="Brodard I."/>
            <person name="Thomann A."/>
            <person name="Hemphill A."/>
            <person name="Rodriguez-Campos S."/>
            <person name="Perreten V."/>
            <person name="Jores J."/>
            <person name="Kittl S."/>
        </authorList>
    </citation>
    <scope>NUCLEOTIDE SEQUENCE [LARGE SCALE GENOMIC DNA]</scope>
    <source>
        <strain evidence="9 10">15A0121</strain>
    </source>
</reference>
<name>A0A7M1QUE5_9ACTO</name>
<dbReference type="Pfam" id="PF02661">
    <property type="entry name" value="Fic"/>
    <property type="match status" value="1"/>
</dbReference>
<dbReference type="PANTHER" id="PTHR39560:SF1">
    <property type="entry name" value="PROTEIN ADENYLYLTRANSFERASE FIC-RELATED"/>
    <property type="match status" value="1"/>
</dbReference>
<keyword evidence="4" id="KW-0067">ATP-binding</keyword>
<evidence type="ECO:0000313" key="10">
    <source>
        <dbReference type="Proteomes" id="UP000595053"/>
    </source>
</evidence>
<dbReference type="GO" id="GO:0005524">
    <property type="term" value="F:ATP binding"/>
    <property type="evidence" value="ECO:0007669"/>
    <property type="project" value="UniProtKB-KW"/>
</dbReference>
<dbReference type="Gene3D" id="1.10.3290.10">
    <property type="entry name" value="Fido-like domain"/>
    <property type="match status" value="1"/>
</dbReference>
<dbReference type="GO" id="GO:0051302">
    <property type="term" value="P:regulation of cell division"/>
    <property type="evidence" value="ECO:0007669"/>
    <property type="project" value="TreeGrafter"/>
</dbReference>
<evidence type="ECO:0000256" key="6">
    <source>
        <dbReference type="ARBA" id="ARBA00047939"/>
    </source>
</evidence>
<dbReference type="GO" id="GO:0070733">
    <property type="term" value="F:AMPylase activity"/>
    <property type="evidence" value="ECO:0007669"/>
    <property type="project" value="UniProtKB-EC"/>
</dbReference>
<dbReference type="PROSITE" id="PS51459">
    <property type="entry name" value="FIDO"/>
    <property type="match status" value="1"/>
</dbReference>
<protein>
    <recommendedName>
        <fullName evidence="5">protein adenylyltransferase</fullName>
        <ecNumber evidence="5">2.7.7.108</ecNumber>
    </recommendedName>
</protein>
<dbReference type="EC" id="2.7.7.108" evidence="5"/>
<evidence type="ECO:0000259" key="8">
    <source>
        <dbReference type="PROSITE" id="PS51459"/>
    </source>
</evidence>
<evidence type="ECO:0000313" key="9">
    <source>
        <dbReference type="EMBL" id="QOR45528.1"/>
    </source>
</evidence>
<evidence type="ECO:0000256" key="1">
    <source>
        <dbReference type="ARBA" id="ARBA00022679"/>
    </source>
</evidence>
<evidence type="ECO:0000256" key="3">
    <source>
        <dbReference type="ARBA" id="ARBA00022741"/>
    </source>
</evidence>
<evidence type="ECO:0000256" key="7">
    <source>
        <dbReference type="ARBA" id="ARBA00048696"/>
    </source>
</evidence>
<dbReference type="InterPro" id="IPR003812">
    <property type="entry name" value="Fido"/>
</dbReference>
<keyword evidence="3" id="KW-0547">Nucleotide-binding</keyword>
<dbReference type="RefSeq" id="WP_216859000.1">
    <property type="nucleotide sequence ID" value="NZ_CP063213.1"/>
</dbReference>
<keyword evidence="1" id="KW-0808">Transferase</keyword>
<dbReference type="EMBL" id="CP063213">
    <property type="protein sequence ID" value="QOR45528.1"/>
    <property type="molecule type" value="Genomic_DNA"/>
</dbReference>
<keyword evidence="2" id="KW-0548">Nucleotidyltransferase</keyword>
<feature type="domain" description="Fido" evidence="8">
    <location>
        <begin position="62"/>
        <end position="205"/>
    </location>
</feature>
<dbReference type="AlphaFoldDB" id="A0A7M1QUE5"/>
<proteinExistence type="predicted"/>
<accession>A0A7M1QUE5</accession>
<gene>
    <name evidence="9" type="ORF">INS88_09780</name>
</gene>
<dbReference type="SUPFAM" id="SSF140931">
    <property type="entry name" value="Fic-like"/>
    <property type="match status" value="1"/>
</dbReference>
<evidence type="ECO:0000256" key="2">
    <source>
        <dbReference type="ARBA" id="ARBA00022695"/>
    </source>
</evidence>
<sequence>MMDFQASSWESYFYPETIGIDGNGVLINHLGLRDSRMLAAAEDELSAWRILQWISRPLASDFSYAHFKAVHRHIFQDIYPWAGQERTVGMQKAGHPYYPPGPGLTAAAEAQFASLAQADFLRGLPRDEFVLQLAEAWGEINVVHSFREGNTRTQSVFFAQLAEMAGHPLPLHKLARQPLRDKFVQARFHSQVSGSNAHLADVLDQVVVPETDPTQKMSAVEVRTYIQERIGEKLSARFIPKNSSKHLPKGPKRN</sequence>
<evidence type="ECO:0000256" key="4">
    <source>
        <dbReference type="ARBA" id="ARBA00022840"/>
    </source>
</evidence>
<dbReference type="InterPro" id="IPR036597">
    <property type="entry name" value="Fido-like_dom_sf"/>
</dbReference>
<evidence type="ECO:0000256" key="5">
    <source>
        <dbReference type="ARBA" id="ARBA00034531"/>
    </source>
</evidence>
<comment type="catalytic activity">
    <reaction evidence="7">
        <text>L-tyrosyl-[protein] + ATP = O-(5'-adenylyl)-L-tyrosyl-[protein] + diphosphate</text>
        <dbReference type="Rhea" id="RHEA:54288"/>
        <dbReference type="Rhea" id="RHEA-COMP:10136"/>
        <dbReference type="Rhea" id="RHEA-COMP:13846"/>
        <dbReference type="ChEBI" id="CHEBI:30616"/>
        <dbReference type="ChEBI" id="CHEBI:33019"/>
        <dbReference type="ChEBI" id="CHEBI:46858"/>
        <dbReference type="ChEBI" id="CHEBI:83624"/>
        <dbReference type="EC" id="2.7.7.108"/>
    </reaction>
</comment>
<organism evidence="9 10">
    <name type="scientific">Trueperella pecoris</name>
    <dbReference type="NCBI Taxonomy" id="2733571"/>
    <lineage>
        <taxon>Bacteria</taxon>
        <taxon>Bacillati</taxon>
        <taxon>Actinomycetota</taxon>
        <taxon>Actinomycetes</taxon>
        <taxon>Actinomycetales</taxon>
        <taxon>Actinomycetaceae</taxon>
        <taxon>Trueperella</taxon>
    </lineage>
</organism>